<proteinExistence type="predicted"/>
<keyword evidence="1" id="KW-0472">Membrane</keyword>
<dbReference type="Pfam" id="PF18895">
    <property type="entry name" value="T4SS_pilin"/>
    <property type="match status" value="1"/>
</dbReference>
<reference evidence="2 3" key="1">
    <citation type="journal article" date="2016" name="Nat. Commun.">
        <title>Thousands of microbial genomes shed light on interconnected biogeochemical processes in an aquifer system.</title>
        <authorList>
            <person name="Anantharaman K."/>
            <person name="Brown C.T."/>
            <person name="Hug L.A."/>
            <person name="Sharon I."/>
            <person name="Castelle C.J."/>
            <person name="Probst A.J."/>
            <person name="Thomas B.C."/>
            <person name="Singh A."/>
            <person name="Wilkins M.J."/>
            <person name="Karaoz U."/>
            <person name="Brodie E.L."/>
            <person name="Williams K.H."/>
            <person name="Hubbard S.S."/>
            <person name="Banfield J.F."/>
        </authorList>
    </citation>
    <scope>NUCLEOTIDE SEQUENCE [LARGE SCALE GENOMIC DNA]</scope>
</reference>
<accession>A0A1F6AI01</accession>
<dbReference type="STRING" id="1798392.A3A79_02750"/>
<organism evidence="2 3">
    <name type="scientific">Candidatus Gottesmanbacteria bacterium RIFCSPLOWO2_01_FULL_43_11b</name>
    <dbReference type="NCBI Taxonomy" id="1798392"/>
    <lineage>
        <taxon>Bacteria</taxon>
        <taxon>Candidatus Gottesmaniibacteriota</taxon>
    </lineage>
</organism>
<feature type="transmembrane region" description="Helical" evidence="1">
    <location>
        <begin position="69"/>
        <end position="89"/>
    </location>
</feature>
<evidence type="ECO:0000313" key="2">
    <source>
        <dbReference type="EMBL" id="OGG24092.1"/>
    </source>
</evidence>
<name>A0A1F6AI01_9BACT</name>
<dbReference type="Proteomes" id="UP000178759">
    <property type="component" value="Unassembled WGS sequence"/>
</dbReference>
<feature type="transmembrane region" description="Helical" evidence="1">
    <location>
        <begin position="36"/>
        <end position="57"/>
    </location>
</feature>
<protein>
    <recommendedName>
        <fullName evidence="4">DUF5671 domain-containing protein</fullName>
    </recommendedName>
</protein>
<evidence type="ECO:0000313" key="3">
    <source>
        <dbReference type="Proteomes" id="UP000178759"/>
    </source>
</evidence>
<sequence>MNSVVFAAVSWDSCLQKEAATIQCLEPLFESVVRSVISISGVALFIVLLISGFNFLFSGGDQKKLEQARGTMTSAIVGLVVIVIAYLILNTIKVITGVNVTEFVVPE</sequence>
<dbReference type="AlphaFoldDB" id="A0A1F6AI01"/>
<keyword evidence="1" id="KW-0812">Transmembrane</keyword>
<evidence type="ECO:0008006" key="4">
    <source>
        <dbReference type="Google" id="ProtNLM"/>
    </source>
</evidence>
<keyword evidence="1" id="KW-1133">Transmembrane helix</keyword>
<evidence type="ECO:0000256" key="1">
    <source>
        <dbReference type="SAM" id="Phobius"/>
    </source>
</evidence>
<dbReference type="EMBL" id="MFJV01000001">
    <property type="protein sequence ID" value="OGG24092.1"/>
    <property type="molecule type" value="Genomic_DNA"/>
</dbReference>
<dbReference type="InterPro" id="IPR043993">
    <property type="entry name" value="T4SS_pilin"/>
</dbReference>
<comment type="caution">
    <text evidence="2">The sequence shown here is derived from an EMBL/GenBank/DDBJ whole genome shotgun (WGS) entry which is preliminary data.</text>
</comment>
<gene>
    <name evidence="2" type="ORF">A3A79_02750</name>
</gene>